<dbReference type="GO" id="GO:0043093">
    <property type="term" value="P:FtsZ-dependent cytokinesis"/>
    <property type="evidence" value="ECO:0007669"/>
    <property type="project" value="UniProtKB-UniRule"/>
</dbReference>
<dbReference type="SUPFAM" id="SSF53067">
    <property type="entry name" value="Actin-like ATPase domain"/>
    <property type="match status" value="2"/>
</dbReference>
<dbReference type="FunFam" id="3.30.1490.110:FF:000003">
    <property type="entry name" value="Cell division protein FtsA"/>
    <property type="match status" value="1"/>
</dbReference>
<keyword evidence="5 7" id="KW-0472">Membrane</keyword>
<comment type="function">
    <text evidence="7 8">Cell division protein that is involved in the assembly of the Z ring. May serve as a membrane anchor for the Z ring.</text>
</comment>
<dbReference type="OrthoDB" id="9768127at2"/>
<dbReference type="NCBIfam" id="TIGR01174">
    <property type="entry name" value="ftsA"/>
    <property type="match status" value="1"/>
</dbReference>
<organism evidence="11 12">
    <name type="scientific">Gracilibacillus orientalis</name>
    <dbReference type="NCBI Taxonomy" id="334253"/>
    <lineage>
        <taxon>Bacteria</taxon>
        <taxon>Bacillati</taxon>
        <taxon>Bacillota</taxon>
        <taxon>Bacilli</taxon>
        <taxon>Bacillales</taxon>
        <taxon>Bacillaceae</taxon>
        <taxon>Gracilibacillus</taxon>
    </lineage>
</organism>
<reference evidence="12" key="1">
    <citation type="submission" date="2016-10" db="EMBL/GenBank/DDBJ databases">
        <authorList>
            <person name="Varghese N."/>
            <person name="Submissions S."/>
        </authorList>
    </citation>
    <scope>NUCLEOTIDE SEQUENCE [LARGE SCALE GENOMIC DNA]</scope>
    <source>
        <strain evidence="12">CGMCC 1.4250</strain>
    </source>
</reference>
<dbReference type="Gene3D" id="3.30.1490.110">
    <property type="match status" value="1"/>
</dbReference>
<dbReference type="Proteomes" id="UP000198565">
    <property type="component" value="Unassembled WGS sequence"/>
</dbReference>
<dbReference type="GO" id="GO:0032153">
    <property type="term" value="C:cell division site"/>
    <property type="evidence" value="ECO:0007669"/>
    <property type="project" value="UniProtKB-UniRule"/>
</dbReference>
<dbReference type="InterPro" id="IPR020823">
    <property type="entry name" value="Cell_div_FtsA"/>
</dbReference>
<keyword evidence="3 7" id="KW-0132">Cell division</keyword>
<name>A0A1I4M9K7_9BACI</name>
<evidence type="ECO:0000313" key="11">
    <source>
        <dbReference type="EMBL" id="SFL99894.1"/>
    </source>
</evidence>
<keyword evidence="12" id="KW-1185">Reference proteome</keyword>
<dbReference type="Pfam" id="PF14450">
    <property type="entry name" value="FtsA"/>
    <property type="match status" value="2"/>
</dbReference>
<dbReference type="PANTHER" id="PTHR32432">
    <property type="entry name" value="CELL DIVISION PROTEIN FTSA-RELATED"/>
    <property type="match status" value="1"/>
</dbReference>
<evidence type="ECO:0000256" key="9">
    <source>
        <dbReference type="SAM" id="MobiDB-lite"/>
    </source>
</evidence>
<evidence type="ECO:0000256" key="8">
    <source>
        <dbReference type="PIRNR" id="PIRNR003101"/>
    </source>
</evidence>
<feature type="compositionally biased region" description="Basic and acidic residues" evidence="9">
    <location>
        <begin position="391"/>
        <end position="401"/>
    </location>
</feature>
<evidence type="ECO:0000256" key="5">
    <source>
        <dbReference type="ARBA" id="ARBA00023136"/>
    </source>
</evidence>
<evidence type="ECO:0000259" key="10">
    <source>
        <dbReference type="SMART" id="SM00842"/>
    </source>
</evidence>
<keyword evidence="2 7" id="KW-1003">Cell membrane</keyword>
<gene>
    <name evidence="7" type="primary">ftsA</name>
    <name evidence="11" type="ORF">SAMN04487943_106112</name>
</gene>
<dbReference type="InterPro" id="IPR043129">
    <property type="entry name" value="ATPase_NBD"/>
</dbReference>
<evidence type="ECO:0000256" key="3">
    <source>
        <dbReference type="ARBA" id="ARBA00022618"/>
    </source>
</evidence>
<evidence type="ECO:0000256" key="7">
    <source>
        <dbReference type="HAMAP-Rule" id="MF_02033"/>
    </source>
</evidence>
<dbReference type="Gene3D" id="3.30.420.40">
    <property type="match status" value="2"/>
</dbReference>
<dbReference type="InterPro" id="IPR018181">
    <property type="entry name" value="Heat_shock_70_CS"/>
</dbReference>
<dbReference type="InterPro" id="IPR050696">
    <property type="entry name" value="FtsA/MreB"/>
</dbReference>
<evidence type="ECO:0000256" key="4">
    <source>
        <dbReference type="ARBA" id="ARBA00023016"/>
    </source>
</evidence>
<protein>
    <recommendedName>
        <fullName evidence="7 8">Cell division protein FtsA</fullName>
    </recommendedName>
</protein>
<dbReference type="RefSeq" id="WP_091483932.1">
    <property type="nucleotide sequence ID" value="NZ_FOTR01000006.1"/>
</dbReference>
<dbReference type="SMART" id="SM00842">
    <property type="entry name" value="FtsA"/>
    <property type="match status" value="1"/>
</dbReference>
<dbReference type="PANTHER" id="PTHR32432:SF4">
    <property type="entry name" value="CELL DIVISION PROTEIN FTSA"/>
    <property type="match status" value="1"/>
</dbReference>
<dbReference type="GO" id="GO:0009898">
    <property type="term" value="C:cytoplasmic side of plasma membrane"/>
    <property type="evidence" value="ECO:0007669"/>
    <property type="project" value="UniProtKB-UniRule"/>
</dbReference>
<evidence type="ECO:0000313" key="12">
    <source>
        <dbReference type="Proteomes" id="UP000198565"/>
    </source>
</evidence>
<dbReference type="Pfam" id="PF02491">
    <property type="entry name" value="SHS2_FTSA"/>
    <property type="match status" value="1"/>
</dbReference>
<evidence type="ECO:0000256" key="6">
    <source>
        <dbReference type="ARBA" id="ARBA00023306"/>
    </source>
</evidence>
<comment type="similarity">
    <text evidence="1">Belongs to the heat shock protein 70 family.</text>
</comment>
<comment type="similarity">
    <text evidence="7 8">Belongs to the FtsA/MreB family.</text>
</comment>
<evidence type="ECO:0000256" key="2">
    <source>
        <dbReference type="ARBA" id="ARBA00022475"/>
    </source>
</evidence>
<dbReference type="InterPro" id="IPR003494">
    <property type="entry name" value="SHS2_FtsA"/>
</dbReference>
<feature type="region of interest" description="Disordered" evidence="9">
    <location>
        <begin position="388"/>
        <end position="420"/>
    </location>
</feature>
<dbReference type="PROSITE" id="PS00329">
    <property type="entry name" value="HSP70_2"/>
    <property type="match status" value="1"/>
</dbReference>
<comment type="subcellular location">
    <subcellularLocation>
        <location evidence="7">Cell membrane</location>
        <topology evidence="7">Peripheral membrane protein</topology>
        <orientation evidence="7">Cytoplasmic side</orientation>
    </subcellularLocation>
    <text evidence="7">Localizes to the Z ring in an FtsZ-dependent manner. Targeted to the membrane through a conserved C-terminal amphipathic helix.</text>
</comment>
<feature type="domain" description="SHS2" evidence="10">
    <location>
        <begin position="7"/>
        <end position="194"/>
    </location>
</feature>
<comment type="subunit">
    <text evidence="7">Self-interacts. Interacts with FtsZ.</text>
</comment>
<keyword evidence="4" id="KW-0346">Stress response</keyword>
<dbReference type="HAMAP" id="MF_02033">
    <property type="entry name" value="FtsA"/>
    <property type="match status" value="1"/>
</dbReference>
<accession>A0A1I4M9K7</accession>
<proteinExistence type="inferred from homology"/>
<dbReference type="CDD" id="cd24048">
    <property type="entry name" value="ASKHA_NBD_FtsA"/>
    <property type="match status" value="1"/>
</dbReference>
<dbReference type="AlphaFoldDB" id="A0A1I4M9K7"/>
<keyword evidence="6 7" id="KW-0131">Cell cycle</keyword>
<sequence>MDNGEILVSLDIGTSKIKVIIGEIIGDSLNVIGVGTAKSLGMKKGAIVDIDETVHSIRTAVEQAERMVDIHIDQVIVGINGNHVQLQSCHGVVAVSSDDKEISEEDIHRVMDAAQVMSIPPEREIVDVIPKQFIVDGLDEIRDPRGMIGVRLEMEGTIITCSKTMLHNILKCVEKAGLSIMDICLQPLATGEVALSQDEKSLGVALLDIGGGSTTVSVFEDDGLVGTSVVPLGGYNISKDLSIGLRTTSDEAEDIKLDHGHAFYSDANEEETFEVNIIGSNQRQMYTQLDLTEIIEARLEEILVYSAREIQKMGYDEIPGGLVLTGGTMSMPGTADLAQDIYQSNVRIAIPDYIGVREPQFTAGIGILKFAYKNAKIQGKEFSEAVTVQREQAHHTEIEKPKPKRTKKSTNKQNVKEKKEPKLANFFKYFFD</sequence>
<evidence type="ECO:0000256" key="1">
    <source>
        <dbReference type="ARBA" id="ARBA00007381"/>
    </source>
</evidence>
<dbReference type="PIRSF" id="PIRSF003101">
    <property type="entry name" value="FtsA"/>
    <property type="match status" value="1"/>
</dbReference>
<dbReference type="STRING" id="334253.SAMN04487943_106112"/>
<dbReference type="EMBL" id="FOTR01000006">
    <property type="protein sequence ID" value="SFL99894.1"/>
    <property type="molecule type" value="Genomic_DNA"/>
</dbReference>